<dbReference type="KEGG" id="psym:J1N51_04755"/>
<dbReference type="Pfam" id="PF07445">
    <property type="entry name" value="PriC"/>
    <property type="match status" value="1"/>
</dbReference>
<dbReference type="InterPro" id="IPR010890">
    <property type="entry name" value="PriC"/>
</dbReference>
<evidence type="ECO:0000313" key="2">
    <source>
        <dbReference type="Proteomes" id="UP000682739"/>
    </source>
</evidence>
<dbReference type="Proteomes" id="UP000682739">
    <property type="component" value="Chromosome"/>
</dbReference>
<evidence type="ECO:0000313" key="1">
    <source>
        <dbReference type="EMBL" id="QTH64775.1"/>
    </source>
</evidence>
<dbReference type="RefSeq" id="WP_208832829.1">
    <property type="nucleotide sequence ID" value="NZ_CP072110.1"/>
</dbReference>
<dbReference type="Gene3D" id="1.20.1270.340">
    <property type="match status" value="1"/>
</dbReference>
<accession>A0A975DCS4</accession>
<keyword evidence="2" id="KW-1185">Reference proteome</keyword>
<organism evidence="1 2">
    <name type="scientific">Psychrosphaera ytuae</name>
    <dbReference type="NCBI Taxonomy" id="2820710"/>
    <lineage>
        <taxon>Bacteria</taxon>
        <taxon>Pseudomonadati</taxon>
        <taxon>Pseudomonadota</taxon>
        <taxon>Gammaproteobacteria</taxon>
        <taxon>Alteromonadales</taxon>
        <taxon>Pseudoalteromonadaceae</taxon>
        <taxon>Psychrosphaera</taxon>
    </lineage>
</organism>
<reference evidence="1" key="1">
    <citation type="submission" date="2021-03" db="EMBL/GenBank/DDBJ databases">
        <title>Description of Psychrosphaera ytuae sp. nov. isolated from deep sea sediment of South China Sea.</title>
        <authorList>
            <person name="Zhang J."/>
            <person name="Xu X.-D."/>
        </authorList>
    </citation>
    <scope>NUCLEOTIDE SEQUENCE</scope>
    <source>
        <strain evidence="1">MTZ26</strain>
    </source>
</reference>
<name>A0A975DCS4_9GAMM</name>
<sequence>MSVHQIEQLRAKLTELTAQLQHQKLMQQNWFSASDVFNSSSFYTKSEELDDYLTEIQNNITRLESVTEQSYAEYLTERIAAQFSCFKNFTNSSYLSTKYSNQNKKHFSKVNRVKQMAARVTQSAQTLYQELSKLQEYERRLLDMVADKQAQLQHANASNRSELQNAVLLTQQRLGRCRQALSGVEEQIQALDKQSER</sequence>
<protein>
    <submittedName>
        <fullName evidence="1">Primosomal replication protein</fullName>
    </submittedName>
</protein>
<gene>
    <name evidence="1" type="ORF">J1N51_04755</name>
</gene>
<dbReference type="EMBL" id="CP072110">
    <property type="protein sequence ID" value="QTH64775.1"/>
    <property type="molecule type" value="Genomic_DNA"/>
</dbReference>
<proteinExistence type="predicted"/>
<dbReference type="InterPro" id="IPR038338">
    <property type="entry name" value="PriC_sf"/>
</dbReference>
<dbReference type="AlphaFoldDB" id="A0A975DCS4"/>